<sequence length="53" mass="5881">MYGEIVVASANEMLADMRSEGIVMTMRLIETCLRSAPGIAQEIVKPILPRVFE</sequence>
<accession>A0ABN7PIJ2</accession>
<dbReference type="Proteomes" id="UP001153148">
    <property type="component" value="Unassembled WGS sequence"/>
</dbReference>
<gene>
    <name evidence="1" type="ORF">TPAB3V08_LOCUS14512</name>
</gene>
<dbReference type="EMBL" id="CAJPIN010071198">
    <property type="protein sequence ID" value="CAG2067569.1"/>
    <property type="molecule type" value="Genomic_DNA"/>
</dbReference>
<reference evidence="1" key="1">
    <citation type="submission" date="2021-03" db="EMBL/GenBank/DDBJ databases">
        <authorList>
            <person name="Tran Van P."/>
        </authorList>
    </citation>
    <scope>NUCLEOTIDE SEQUENCE</scope>
</reference>
<evidence type="ECO:0000313" key="1">
    <source>
        <dbReference type="EMBL" id="CAG2067569.1"/>
    </source>
</evidence>
<comment type="caution">
    <text evidence="1">The sequence shown here is derived from an EMBL/GenBank/DDBJ whole genome shotgun (WGS) entry which is preliminary data.</text>
</comment>
<proteinExistence type="predicted"/>
<protein>
    <submittedName>
        <fullName evidence="1">Uncharacterized protein</fullName>
    </submittedName>
</protein>
<keyword evidence="2" id="KW-1185">Reference proteome</keyword>
<evidence type="ECO:0000313" key="2">
    <source>
        <dbReference type="Proteomes" id="UP001153148"/>
    </source>
</evidence>
<name>A0ABN7PIJ2_TIMPD</name>
<organism evidence="1 2">
    <name type="scientific">Timema podura</name>
    <name type="common">Walking stick</name>
    <dbReference type="NCBI Taxonomy" id="61482"/>
    <lineage>
        <taxon>Eukaryota</taxon>
        <taxon>Metazoa</taxon>
        <taxon>Ecdysozoa</taxon>
        <taxon>Arthropoda</taxon>
        <taxon>Hexapoda</taxon>
        <taxon>Insecta</taxon>
        <taxon>Pterygota</taxon>
        <taxon>Neoptera</taxon>
        <taxon>Polyneoptera</taxon>
        <taxon>Phasmatodea</taxon>
        <taxon>Timematodea</taxon>
        <taxon>Timematoidea</taxon>
        <taxon>Timematidae</taxon>
        <taxon>Timema</taxon>
    </lineage>
</organism>